<keyword evidence="1" id="KW-1133">Transmembrane helix</keyword>
<evidence type="ECO:0000313" key="2">
    <source>
        <dbReference type="EMBL" id="AAL28048.1"/>
    </source>
</evidence>
<dbReference type="AlphaFoldDB" id="Q94VP3"/>
<evidence type="ECO:0000256" key="1">
    <source>
        <dbReference type="SAM" id="Phobius"/>
    </source>
</evidence>
<keyword evidence="1" id="KW-0472">Membrane</keyword>
<keyword evidence="2" id="KW-0496">Mitochondrion</keyword>
<organism evidence="2">
    <name type="scientific">Terrisswalkerius montislewisi</name>
    <dbReference type="NCBI Taxonomy" id="169916"/>
    <lineage>
        <taxon>Eukaryota</taxon>
        <taxon>Metazoa</taxon>
        <taxon>Spiralia</taxon>
        <taxon>Lophotrochozoa</taxon>
        <taxon>Annelida</taxon>
        <taxon>Clitellata</taxon>
        <taxon>Oligochaeta</taxon>
        <taxon>Crassiclitellata</taxon>
        <taxon>Megascolecida</taxon>
        <taxon>Megascolecidae</taxon>
        <taxon>Terrisswalkerius</taxon>
    </lineage>
</organism>
<protein>
    <submittedName>
        <fullName evidence="2">ATPase 8</fullName>
    </submittedName>
</protein>
<feature type="transmembrane region" description="Helical" evidence="1">
    <location>
        <begin position="6"/>
        <end position="29"/>
    </location>
</feature>
<name>Q94VP3_9ANNE</name>
<proteinExistence type="predicted"/>
<reference evidence="2" key="1">
    <citation type="submission" date="2001-07" db="EMBL/GenBank/DDBJ databases">
        <title>An examination of the classification of the Megascolecidae (Annelida, Oligochaeta) by nuclear (28S) and mitochondrial (12S, 16S) DNA analysis.</title>
        <authorList>
            <person name="Jamieson B.G.M."/>
            <person name="Tillier S."/>
            <person name="Tillier A."/>
            <person name="Justine J.-L."/>
            <person name="Ling E."/>
            <person name="James S."/>
            <person name="McDonald K."/>
            <person name="Hugall A.F."/>
        </authorList>
    </citation>
    <scope>NUCLEOTIDE SEQUENCE</scope>
    <source>
        <strain evidence="2">Oli86 Carbine Tableland</strain>
    </source>
</reference>
<dbReference type="EMBL" id="AF403442">
    <property type="protein sequence ID" value="AAL28048.1"/>
    <property type="molecule type" value="Genomic_DNA"/>
</dbReference>
<geneLocation type="mitochondrion" evidence="2"/>
<sequence length="58" mass="7033">MPHLSPMSWLMGIVTTWTIMMIFTSNIWWSNQHFFNTDSNKQGKKSETQWQWILQDGW</sequence>
<accession>Q94VP3</accession>
<keyword evidence="1" id="KW-0812">Transmembrane</keyword>